<dbReference type="Pfam" id="PF04773">
    <property type="entry name" value="FecR"/>
    <property type="match status" value="1"/>
</dbReference>
<dbReference type="PANTHER" id="PTHR30273">
    <property type="entry name" value="PERIPLASMIC SIGNAL SENSOR AND SIGMA FACTOR ACTIVATOR FECR-RELATED"/>
    <property type="match status" value="1"/>
</dbReference>
<keyword evidence="4" id="KW-1185">Reference proteome</keyword>
<evidence type="ECO:0000313" key="3">
    <source>
        <dbReference type="EMBL" id="CAB3679940.1"/>
    </source>
</evidence>
<dbReference type="InterPro" id="IPR032623">
    <property type="entry name" value="FecR_N"/>
</dbReference>
<dbReference type="InterPro" id="IPR006860">
    <property type="entry name" value="FecR"/>
</dbReference>
<dbReference type="Gene3D" id="2.60.120.1440">
    <property type="match status" value="1"/>
</dbReference>
<organism evidence="3 4">
    <name type="scientific">Achromobacter piechaudii</name>
    <dbReference type="NCBI Taxonomy" id="72556"/>
    <lineage>
        <taxon>Bacteria</taxon>
        <taxon>Pseudomonadati</taxon>
        <taxon>Pseudomonadota</taxon>
        <taxon>Betaproteobacteria</taxon>
        <taxon>Burkholderiales</taxon>
        <taxon>Alcaligenaceae</taxon>
        <taxon>Achromobacter</taxon>
    </lineage>
</organism>
<dbReference type="InterPro" id="IPR012373">
    <property type="entry name" value="Ferrdict_sens_TM"/>
</dbReference>
<evidence type="ECO:0000259" key="2">
    <source>
        <dbReference type="Pfam" id="PF16220"/>
    </source>
</evidence>
<name>A0ABN7EWC3_9BURK</name>
<dbReference type="PIRSF" id="PIRSF018266">
    <property type="entry name" value="FecR"/>
    <property type="match status" value="1"/>
</dbReference>
<dbReference type="Pfam" id="PF16220">
    <property type="entry name" value="DUF4880"/>
    <property type="match status" value="1"/>
</dbReference>
<comment type="caution">
    <text evidence="3">The sequence shown here is derived from an EMBL/GenBank/DDBJ whole genome shotgun (WGS) entry which is preliminary data.</text>
</comment>
<dbReference type="PANTHER" id="PTHR30273:SF2">
    <property type="entry name" value="PROTEIN FECR"/>
    <property type="match status" value="1"/>
</dbReference>
<proteinExistence type="predicted"/>
<reference evidence="3 4" key="1">
    <citation type="submission" date="2020-04" db="EMBL/GenBank/DDBJ databases">
        <authorList>
            <person name="De Canck E."/>
        </authorList>
    </citation>
    <scope>NUCLEOTIDE SEQUENCE [LARGE SCALE GENOMIC DNA]</scope>
    <source>
        <strain evidence="3 4">LMG 1873</strain>
    </source>
</reference>
<gene>
    <name evidence="3" type="primary">fecR_2</name>
    <name evidence="3" type="ORF">LMG1873_01587</name>
</gene>
<feature type="domain" description="FecR N-terminal" evidence="2">
    <location>
        <begin position="20"/>
        <end position="62"/>
    </location>
</feature>
<sequence length="337" mass="37039">MKTDLSLSPPAREPSYQVLEQAAEWFALLRSGEATDEEKRRWQSWLDGAPEHLNAWRYVERISGQFSAVQASSSREAAARGFCAANTRMARRRQTLLGLGALVSTGLSGWAAWRLTPLPWLAVAMSADYRSATGEVRRVALADGSQVWLSAASAFDLDYGGSLRRLQLLAGEILIQTAPDLDRPFVVDTPQGRVRALGTRFTVRLDGEETLVAVYKGAVEARTADTGCARIIQTGQQMRFTGERLAGVESADPAREAWARGILITNNTPLAEVARELQRYRGGVLRVAPEIAHLPVIGSYPLADPDRALAMLEAVLPIRIKRTLPWWVSIQPRQGPV</sequence>
<feature type="domain" description="FecR protein" evidence="1">
    <location>
        <begin position="128"/>
        <end position="220"/>
    </location>
</feature>
<evidence type="ECO:0000313" key="4">
    <source>
        <dbReference type="Proteomes" id="UP000494116"/>
    </source>
</evidence>
<dbReference type="RefSeq" id="WP_061304986.1">
    <property type="nucleotide sequence ID" value="NZ_CADIJS010000001.1"/>
</dbReference>
<dbReference type="Proteomes" id="UP000494116">
    <property type="component" value="Unassembled WGS sequence"/>
</dbReference>
<protein>
    <submittedName>
        <fullName evidence="3">Protein FecR</fullName>
    </submittedName>
</protein>
<dbReference type="EMBL" id="CADIJS010000001">
    <property type="protein sequence ID" value="CAB3679940.1"/>
    <property type="molecule type" value="Genomic_DNA"/>
</dbReference>
<evidence type="ECO:0000259" key="1">
    <source>
        <dbReference type="Pfam" id="PF04773"/>
    </source>
</evidence>
<accession>A0ABN7EWC3</accession>